<protein>
    <submittedName>
        <fullName evidence="1">Uncharacterized protein</fullName>
    </submittedName>
</protein>
<dbReference type="Proteomes" id="UP001281761">
    <property type="component" value="Unassembled WGS sequence"/>
</dbReference>
<dbReference type="EMBL" id="JARBJD010000038">
    <property type="protein sequence ID" value="KAK2958408.1"/>
    <property type="molecule type" value="Genomic_DNA"/>
</dbReference>
<gene>
    <name evidence="1" type="ORF">BLNAU_6678</name>
</gene>
<reference evidence="1 2" key="1">
    <citation type="journal article" date="2022" name="bioRxiv">
        <title>Genomics of Preaxostyla Flagellates Illuminates Evolutionary Transitions and the Path Towards Mitochondrial Loss.</title>
        <authorList>
            <person name="Novak L.V.F."/>
            <person name="Treitli S.C."/>
            <person name="Pyrih J."/>
            <person name="Halakuc P."/>
            <person name="Pipaliya S.V."/>
            <person name="Vacek V."/>
            <person name="Brzon O."/>
            <person name="Soukal P."/>
            <person name="Eme L."/>
            <person name="Dacks J.B."/>
            <person name="Karnkowska A."/>
            <person name="Elias M."/>
            <person name="Hampl V."/>
        </authorList>
    </citation>
    <scope>NUCLEOTIDE SEQUENCE [LARGE SCALE GENOMIC DNA]</scope>
    <source>
        <strain evidence="1">NAU3</strain>
        <tissue evidence="1">Gut</tissue>
    </source>
</reference>
<proteinExistence type="predicted"/>
<evidence type="ECO:0000313" key="2">
    <source>
        <dbReference type="Proteomes" id="UP001281761"/>
    </source>
</evidence>
<accession>A0ABQ9Y3T7</accession>
<sequence>MTLLSKHTVRQRYSTLDIKIMETFERNWFSQHLKQGTEEHEKHQQYCLPRRTLDRPDFRFSRDDGDNDLARTTLRMRGAK</sequence>
<keyword evidence="2" id="KW-1185">Reference proteome</keyword>
<organism evidence="1 2">
    <name type="scientific">Blattamonas nauphoetae</name>
    <dbReference type="NCBI Taxonomy" id="2049346"/>
    <lineage>
        <taxon>Eukaryota</taxon>
        <taxon>Metamonada</taxon>
        <taxon>Preaxostyla</taxon>
        <taxon>Oxymonadida</taxon>
        <taxon>Blattamonas</taxon>
    </lineage>
</organism>
<name>A0ABQ9Y3T7_9EUKA</name>
<evidence type="ECO:0000313" key="1">
    <source>
        <dbReference type="EMBL" id="KAK2958408.1"/>
    </source>
</evidence>
<comment type="caution">
    <text evidence="1">The sequence shown here is derived from an EMBL/GenBank/DDBJ whole genome shotgun (WGS) entry which is preliminary data.</text>
</comment>